<name>A0A6D2IME9_9BRAS</name>
<dbReference type="PANTHER" id="PTHR33264">
    <property type="entry name" value="EXPRESSED PROTEIN"/>
    <property type="match status" value="1"/>
</dbReference>
<evidence type="ECO:0000313" key="1">
    <source>
        <dbReference type="EMBL" id="CAA7026788.1"/>
    </source>
</evidence>
<dbReference type="Proteomes" id="UP000467841">
    <property type="component" value="Unassembled WGS sequence"/>
</dbReference>
<dbReference type="PANTHER" id="PTHR33264:SF24">
    <property type="entry name" value="GB|AAF02136.1"/>
    <property type="match status" value="1"/>
</dbReference>
<sequence length="165" mass="17805">MNPSTSSGSSLCGKQLSLRRSLSTPSLCGGGATVAEFCGGTTAGCAALCCCGPCGVVKLVVLAVYKLPRGICRRAIRRLQRRRLAKKAALENRDLEKKLSKVGSSQFAVHPLESKDDDDIDQSLLEEEEDEAVIALEKEMWSRFYGGGFWRSLSQAETASSQKTD</sequence>
<keyword evidence="2" id="KW-1185">Reference proteome</keyword>
<dbReference type="EMBL" id="CACVBM020001052">
    <property type="protein sequence ID" value="CAA7026788.1"/>
    <property type="molecule type" value="Genomic_DNA"/>
</dbReference>
<proteinExistence type="predicted"/>
<accession>A0A6D2IME9</accession>
<protein>
    <submittedName>
        <fullName evidence="1">Uncharacterized protein</fullName>
    </submittedName>
</protein>
<dbReference type="AlphaFoldDB" id="A0A6D2IME9"/>
<comment type="caution">
    <text evidence="1">The sequence shown here is derived from an EMBL/GenBank/DDBJ whole genome shotgun (WGS) entry which is preliminary data.</text>
</comment>
<reference evidence="1" key="1">
    <citation type="submission" date="2020-01" db="EMBL/GenBank/DDBJ databases">
        <authorList>
            <person name="Mishra B."/>
        </authorList>
    </citation>
    <scope>NUCLEOTIDE SEQUENCE [LARGE SCALE GENOMIC DNA]</scope>
</reference>
<evidence type="ECO:0000313" key="2">
    <source>
        <dbReference type="Proteomes" id="UP000467841"/>
    </source>
</evidence>
<organism evidence="1 2">
    <name type="scientific">Microthlaspi erraticum</name>
    <dbReference type="NCBI Taxonomy" id="1685480"/>
    <lineage>
        <taxon>Eukaryota</taxon>
        <taxon>Viridiplantae</taxon>
        <taxon>Streptophyta</taxon>
        <taxon>Embryophyta</taxon>
        <taxon>Tracheophyta</taxon>
        <taxon>Spermatophyta</taxon>
        <taxon>Magnoliopsida</taxon>
        <taxon>eudicotyledons</taxon>
        <taxon>Gunneridae</taxon>
        <taxon>Pentapetalae</taxon>
        <taxon>rosids</taxon>
        <taxon>malvids</taxon>
        <taxon>Brassicales</taxon>
        <taxon>Brassicaceae</taxon>
        <taxon>Coluteocarpeae</taxon>
        <taxon>Microthlaspi</taxon>
    </lineage>
</organism>
<gene>
    <name evidence="1" type="ORF">MERR_LOCUS14023</name>
</gene>